<protein>
    <recommendedName>
        <fullName evidence="13">Gamma-butyrobetaine dioxygenase</fullName>
    </recommendedName>
</protein>
<keyword evidence="8" id="KW-0408">Iron</keyword>
<dbReference type="InterPro" id="IPR042098">
    <property type="entry name" value="TauD-like_sf"/>
</dbReference>
<dbReference type="Pfam" id="PF06155">
    <property type="entry name" value="GBBH-like_N"/>
    <property type="match status" value="1"/>
</dbReference>
<dbReference type="GO" id="GO:0046872">
    <property type="term" value="F:metal ion binding"/>
    <property type="evidence" value="ECO:0007669"/>
    <property type="project" value="UniProtKB-KW"/>
</dbReference>
<evidence type="ECO:0000256" key="7">
    <source>
        <dbReference type="ARBA" id="ARBA00023002"/>
    </source>
</evidence>
<comment type="cofactor">
    <cofactor evidence="2">
        <name>L-ascorbate</name>
        <dbReference type="ChEBI" id="CHEBI:38290"/>
    </cofactor>
</comment>
<feature type="domain" description="Gamma-butyrobetaine hydroxylase-like N-terminal" evidence="10">
    <location>
        <begin position="32"/>
        <end position="66"/>
    </location>
</feature>
<evidence type="ECO:0000256" key="6">
    <source>
        <dbReference type="ARBA" id="ARBA00022964"/>
    </source>
</evidence>
<evidence type="ECO:0000256" key="8">
    <source>
        <dbReference type="ARBA" id="ARBA00023004"/>
    </source>
</evidence>
<dbReference type="PANTHER" id="PTHR10696">
    <property type="entry name" value="GAMMA-BUTYROBETAINE HYDROXYLASE-RELATED"/>
    <property type="match status" value="1"/>
</dbReference>
<evidence type="ECO:0000259" key="9">
    <source>
        <dbReference type="Pfam" id="PF02668"/>
    </source>
</evidence>
<name>A0A2P6NE37_9EUKA</name>
<dbReference type="InterPro" id="IPR010376">
    <property type="entry name" value="GBBH-like_N"/>
</dbReference>
<gene>
    <name evidence="11" type="ORF">PROFUN_06236</name>
</gene>
<comment type="caution">
    <text evidence="11">The sequence shown here is derived from an EMBL/GenBank/DDBJ whole genome shotgun (WGS) entry which is preliminary data.</text>
</comment>
<dbReference type="Proteomes" id="UP000241769">
    <property type="component" value="Unassembled WGS sequence"/>
</dbReference>
<keyword evidence="6" id="KW-0223">Dioxygenase</keyword>
<keyword evidence="7" id="KW-0560">Oxidoreductase</keyword>
<evidence type="ECO:0000256" key="5">
    <source>
        <dbReference type="ARBA" id="ARBA00022873"/>
    </source>
</evidence>
<dbReference type="EMBL" id="MDYQ01000107">
    <property type="protein sequence ID" value="PRP82224.1"/>
    <property type="molecule type" value="Genomic_DNA"/>
</dbReference>
<keyword evidence="4" id="KW-0479">Metal-binding</keyword>
<evidence type="ECO:0008006" key="13">
    <source>
        <dbReference type="Google" id="ProtNLM"/>
    </source>
</evidence>
<evidence type="ECO:0000256" key="3">
    <source>
        <dbReference type="ARBA" id="ARBA00008654"/>
    </source>
</evidence>
<dbReference type="CDD" id="cd00250">
    <property type="entry name" value="CAS_like"/>
    <property type="match status" value="1"/>
</dbReference>
<evidence type="ECO:0000313" key="11">
    <source>
        <dbReference type="EMBL" id="PRP82224.1"/>
    </source>
</evidence>
<dbReference type="InterPro" id="IPR050411">
    <property type="entry name" value="AlphaKG_dependent_hydroxylases"/>
</dbReference>
<dbReference type="FunFam" id="3.60.130.10:FF:000001">
    <property type="entry name" value="Trimethyllysine dioxygenase, mitochondrial"/>
    <property type="match status" value="1"/>
</dbReference>
<dbReference type="Gene3D" id="3.60.130.10">
    <property type="entry name" value="Clavaminate synthase-like"/>
    <property type="match status" value="1"/>
</dbReference>
<evidence type="ECO:0000256" key="4">
    <source>
        <dbReference type="ARBA" id="ARBA00022723"/>
    </source>
</evidence>
<dbReference type="InterPro" id="IPR003819">
    <property type="entry name" value="TauD/TfdA-like"/>
</dbReference>
<comment type="similarity">
    <text evidence="3">Belongs to the gamma-BBH/TMLD family.</text>
</comment>
<evidence type="ECO:0000256" key="2">
    <source>
        <dbReference type="ARBA" id="ARBA00001961"/>
    </source>
</evidence>
<evidence type="ECO:0000313" key="12">
    <source>
        <dbReference type="Proteomes" id="UP000241769"/>
    </source>
</evidence>
<comment type="cofactor">
    <cofactor evidence="1">
        <name>Fe(2+)</name>
        <dbReference type="ChEBI" id="CHEBI:29033"/>
    </cofactor>
</comment>
<sequence>MNRRCPKCIHPSSGQKLYNPADISQDVSVSSIQQKEDKLEISWNDNHHSTFPLSWLRDHCYSKKNLIAKTDPKLKTWKNGLKIPTLPFEEVMNTPEGLREWLDELYTVGLVKITGCSVAPGTVERLARRISHPRETMYGTIFDVVSIPDAMNIAYTSTALDPHMDLLYYEAPPGLQFLHCLVSEAKGGLSTFMDAFQCADIMRTESPDLFNVITRVPTTYHKQGKDHSLSLQKTIVEVNDNGHIVGVNYSPQFGGVISVPEEEVLDYYRAVSAFTEITRRKEMELSFHLKPGEIITFNNRRVLHGRTSFDANSGGRHLQGIYVDLDEFYSKYRTFHRRETK</sequence>
<dbReference type="SUPFAM" id="SSF51197">
    <property type="entry name" value="Clavaminate synthase-like"/>
    <property type="match status" value="1"/>
</dbReference>
<dbReference type="PANTHER" id="PTHR10696:SF25">
    <property type="entry name" value="OXIDOREDUCTASE AIM17-RELATED"/>
    <property type="match status" value="1"/>
</dbReference>
<dbReference type="Gene3D" id="3.30.2020.30">
    <property type="match status" value="1"/>
</dbReference>
<dbReference type="GO" id="GO:0005739">
    <property type="term" value="C:mitochondrion"/>
    <property type="evidence" value="ECO:0007669"/>
    <property type="project" value="TreeGrafter"/>
</dbReference>
<dbReference type="GO" id="GO:0016706">
    <property type="term" value="F:2-oxoglutarate-dependent dioxygenase activity"/>
    <property type="evidence" value="ECO:0007669"/>
    <property type="project" value="UniProtKB-ARBA"/>
</dbReference>
<dbReference type="InParanoid" id="A0A2P6NE37"/>
<dbReference type="STRING" id="1890364.A0A2P6NE37"/>
<dbReference type="InterPro" id="IPR038492">
    <property type="entry name" value="GBBH-like_N_sf"/>
</dbReference>
<dbReference type="GO" id="GO:0045329">
    <property type="term" value="P:carnitine biosynthetic process"/>
    <property type="evidence" value="ECO:0007669"/>
    <property type="project" value="UniProtKB-KW"/>
</dbReference>
<organism evidence="11 12">
    <name type="scientific">Planoprotostelium fungivorum</name>
    <dbReference type="NCBI Taxonomy" id="1890364"/>
    <lineage>
        <taxon>Eukaryota</taxon>
        <taxon>Amoebozoa</taxon>
        <taxon>Evosea</taxon>
        <taxon>Variosea</taxon>
        <taxon>Cavosteliida</taxon>
        <taxon>Cavosteliaceae</taxon>
        <taxon>Planoprotostelium</taxon>
    </lineage>
</organism>
<keyword evidence="12" id="KW-1185">Reference proteome</keyword>
<dbReference type="OrthoDB" id="406634at2759"/>
<reference evidence="11 12" key="1">
    <citation type="journal article" date="2018" name="Genome Biol. Evol.">
        <title>Multiple Roots of Fruiting Body Formation in Amoebozoa.</title>
        <authorList>
            <person name="Hillmann F."/>
            <person name="Forbes G."/>
            <person name="Novohradska S."/>
            <person name="Ferling I."/>
            <person name="Riege K."/>
            <person name="Groth M."/>
            <person name="Westermann M."/>
            <person name="Marz M."/>
            <person name="Spaller T."/>
            <person name="Winckler T."/>
            <person name="Schaap P."/>
            <person name="Glockner G."/>
        </authorList>
    </citation>
    <scope>NUCLEOTIDE SEQUENCE [LARGE SCALE GENOMIC DNA]</scope>
    <source>
        <strain evidence="11 12">Jena</strain>
    </source>
</reference>
<proteinExistence type="inferred from homology"/>
<dbReference type="Pfam" id="PF02668">
    <property type="entry name" value="TauD"/>
    <property type="match status" value="1"/>
</dbReference>
<evidence type="ECO:0000259" key="10">
    <source>
        <dbReference type="Pfam" id="PF06155"/>
    </source>
</evidence>
<keyword evidence="5" id="KW-0124">Carnitine biosynthesis</keyword>
<feature type="domain" description="TauD/TfdA-like" evidence="9">
    <location>
        <begin position="85"/>
        <end position="322"/>
    </location>
</feature>
<dbReference type="AlphaFoldDB" id="A0A2P6NE37"/>
<accession>A0A2P6NE37</accession>
<evidence type="ECO:0000256" key="1">
    <source>
        <dbReference type="ARBA" id="ARBA00001954"/>
    </source>
</evidence>